<feature type="transmembrane region" description="Helical" evidence="14">
    <location>
        <begin position="1072"/>
        <end position="1090"/>
    </location>
</feature>
<evidence type="ECO:0000256" key="13">
    <source>
        <dbReference type="SAM" id="MobiDB-lite"/>
    </source>
</evidence>
<evidence type="ECO:0000256" key="5">
    <source>
        <dbReference type="ARBA" id="ARBA00022692"/>
    </source>
</evidence>
<evidence type="ECO:0000313" key="18">
    <source>
        <dbReference type="Proteomes" id="UP001443914"/>
    </source>
</evidence>
<evidence type="ECO:0000259" key="15">
    <source>
        <dbReference type="PROSITE" id="PS50893"/>
    </source>
</evidence>
<feature type="domain" description="ABC transmembrane type-1" evidence="16">
    <location>
        <begin position="938"/>
        <end position="1218"/>
    </location>
</feature>
<evidence type="ECO:0000256" key="4">
    <source>
        <dbReference type="ARBA" id="ARBA00022448"/>
    </source>
</evidence>
<feature type="transmembrane region" description="Helical" evidence="14">
    <location>
        <begin position="934"/>
        <end position="957"/>
    </location>
</feature>
<evidence type="ECO:0000256" key="12">
    <source>
        <dbReference type="ARBA" id="ARBA00034018"/>
    </source>
</evidence>
<dbReference type="InterPro" id="IPR003593">
    <property type="entry name" value="AAA+_ATPase"/>
</dbReference>
<keyword evidence="8" id="KW-0067">ATP-binding</keyword>
<dbReference type="Pfam" id="PF00005">
    <property type="entry name" value="ABC_tran"/>
    <property type="match status" value="2"/>
</dbReference>
<dbReference type="EC" id="7.6.2.2" evidence="3"/>
<gene>
    <name evidence="17" type="ORF">RND81_14G177500</name>
</gene>
<dbReference type="InterPro" id="IPR011527">
    <property type="entry name" value="ABC1_TM_dom"/>
</dbReference>
<dbReference type="GO" id="GO:0016020">
    <property type="term" value="C:membrane"/>
    <property type="evidence" value="ECO:0007669"/>
    <property type="project" value="UniProtKB-SubCell"/>
</dbReference>
<dbReference type="CDD" id="cd03250">
    <property type="entry name" value="ABCC_MRP_domain1"/>
    <property type="match status" value="1"/>
</dbReference>
<keyword evidence="10 14" id="KW-1133">Transmembrane helix</keyword>
<evidence type="ECO:0000256" key="2">
    <source>
        <dbReference type="ARBA" id="ARBA00009726"/>
    </source>
</evidence>
<keyword evidence="6" id="KW-0677">Repeat</keyword>
<dbReference type="FunFam" id="3.40.50.300:FF:000508">
    <property type="entry name" value="ABC transporter C family member 5"/>
    <property type="match status" value="1"/>
</dbReference>
<feature type="transmembrane region" description="Helical" evidence="14">
    <location>
        <begin position="108"/>
        <end position="129"/>
    </location>
</feature>
<evidence type="ECO:0000259" key="16">
    <source>
        <dbReference type="PROSITE" id="PS50929"/>
    </source>
</evidence>
<keyword evidence="4" id="KW-0813">Transport</keyword>
<dbReference type="GO" id="GO:0005524">
    <property type="term" value="F:ATP binding"/>
    <property type="evidence" value="ECO:0007669"/>
    <property type="project" value="UniProtKB-KW"/>
</dbReference>
<accession>A0AAW1GRV1</accession>
<feature type="domain" description="ABC transporter" evidence="15">
    <location>
        <begin position="634"/>
        <end position="855"/>
    </location>
</feature>
<evidence type="ECO:0000256" key="8">
    <source>
        <dbReference type="ARBA" id="ARBA00022840"/>
    </source>
</evidence>
<feature type="domain" description="ABC transmembrane type-1" evidence="16">
    <location>
        <begin position="318"/>
        <end position="598"/>
    </location>
</feature>
<evidence type="ECO:0000256" key="10">
    <source>
        <dbReference type="ARBA" id="ARBA00022989"/>
    </source>
</evidence>
<feature type="transmembrane region" description="Helical" evidence="14">
    <location>
        <begin position="977"/>
        <end position="1003"/>
    </location>
</feature>
<feature type="region of interest" description="Disordered" evidence="13">
    <location>
        <begin position="872"/>
        <end position="908"/>
    </location>
</feature>
<dbReference type="InterPro" id="IPR003439">
    <property type="entry name" value="ABC_transporter-like_ATP-bd"/>
</dbReference>
<dbReference type="InterPro" id="IPR017871">
    <property type="entry name" value="ABC_transporter-like_CS"/>
</dbReference>
<protein>
    <recommendedName>
        <fullName evidence="3">ABC-type xenobiotic transporter</fullName>
        <ecNumber evidence="3">7.6.2.2</ecNumber>
    </recommendedName>
</protein>
<feature type="compositionally biased region" description="Basic and acidic residues" evidence="13">
    <location>
        <begin position="880"/>
        <end position="902"/>
    </location>
</feature>
<feature type="transmembrane region" description="Helical" evidence="14">
    <location>
        <begin position="180"/>
        <end position="199"/>
    </location>
</feature>
<dbReference type="SUPFAM" id="SSF52540">
    <property type="entry name" value="P-loop containing nucleoside triphosphate hydrolases"/>
    <property type="match status" value="2"/>
</dbReference>
<keyword evidence="9" id="KW-1278">Translocase</keyword>
<feature type="transmembrane region" description="Helical" evidence="14">
    <location>
        <begin position="1048"/>
        <end position="1066"/>
    </location>
</feature>
<evidence type="ECO:0000256" key="1">
    <source>
        <dbReference type="ARBA" id="ARBA00004141"/>
    </source>
</evidence>
<dbReference type="GO" id="GO:0016887">
    <property type="term" value="F:ATP hydrolysis activity"/>
    <property type="evidence" value="ECO:0007669"/>
    <property type="project" value="InterPro"/>
</dbReference>
<keyword evidence="18" id="KW-1185">Reference proteome</keyword>
<feature type="domain" description="ABC transporter" evidence="15">
    <location>
        <begin position="1255"/>
        <end position="1489"/>
    </location>
</feature>
<dbReference type="CDD" id="cd03244">
    <property type="entry name" value="ABCC_MRP_domain2"/>
    <property type="match status" value="1"/>
</dbReference>
<keyword evidence="5 14" id="KW-0812">Transmembrane</keyword>
<feature type="transmembrane region" description="Helical" evidence="14">
    <location>
        <begin position="543"/>
        <end position="565"/>
    </location>
</feature>
<keyword evidence="11 14" id="KW-0472">Membrane</keyword>
<evidence type="ECO:0000313" key="17">
    <source>
        <dbReference type="EMBL" id="KAK9666325.1"/>
    </source>
</evidence>
<evidence type="ECO:0000256" key="7">
    <source>
        <dbReference type="ARBA" id="ARBA00022741"/>
    </source>
</evidence>
<dbReference type="FunFam" id="3.40.50.300:FF:000169">
    <property type="entry name" value="ABC transporter C family member 3"/>
    <property type="match status" value="1"/>
</dbReference>
<dbReference type="PROSITE" id="PS50893">
    <property type="entry name" value="ABC_TRANSPORTER_2"/>
    <property type="match status" value="2"/>
</dbReference>
<dbReference type="InterPro" id="IPR036640">
    <property type="entry name" value="ABC1_TM_sf"/>
</dbReference>
<feature type="transmembrane region" description="Helical" evidence="14">
    <location>
        <begin position="38"/>
        <end position="56"/>
    </location>
</feature>
<dbReference type="SUPFAM" id="SSF90123">
    <property type="entry name" value="ABC transporter transmembrane region"/>
    <property type="match status" value="2"/>
</dbReference>
<comment type="subcellular location">
    <subcellularLocation>
        <location evidence="1">Membrane</location>
        <topology evidence="1">Multi-pass membrane protein</topology>
    </subcellularLocation>
</comment>
<dbReference type="InterPro" id="IPR044726">
    <property type="entry name" value="ABCC_6TM_D2"/>
</dbReference>
<dbReference type="GO" id="GO:0008559">
    <property type="term" value="F:ABC-type xenobiotic transporter activity"/>
    <property type="evidence" value="ECO:0007669"/>
    <property type="project" value="UniProtKB-EC"/>
</dbReference>
<evidence type="ECO:0000256" key="11">
    <source>
        <dbReference type="ARBA" id="ARBA00023136"/>
    </source>
</evidence>
<proteinExistence type="inferred from homology"/>
<dbReference type="FunFam" id="1.20.1560.10:FF:000003">
    <property type="entry name" value="ABC transporter C family member 10"/>
    <property type="match status" value="1"/>
</dbReference>
<dbReference type="PANTHER" id="PTHR24223:SF181">
    <property type="entry name" value="ABC TRANSPORTER C FAMILY MEMBER 3"/>
    <property type="match status" value="1"/>
</dbReference>
<dbReference type="Pfam" id="PF00664">
    <property type="entry name" value="ABC_membrane"/>
    <property type="match status" value="2"/>
</dbReference>
<dbReference type="PROSITE" id="PS50929">
    <property type="entry name" value="ABC_TM1F"/>
    <property type="match status" value="2"/>
</dbReference>
<dbReference type="Proteomes" id="UP001443914">
    <property type="component" value="Unassembled WGS sequence"/>
</dbReference>
<comment type="catalytic activity">
    <reaction evidence="12">
        <text>ATP + H2O + xenobioticSide 1 = ADP + phosphate + xenobioticSide 2.</text>
        <dbReference type="EC" id="7.6.2.2"/>
    </reaction>
</comment>
<comment type="caution">
    <text evidence="17">The sequence shown here is derived from an EMBL/GenBank/DDBJ whole genome shotgun (WGS) entry which is preliminary data.</text>
</comment>
<reference evidence="17" key="1">
    <citation type="submission" date="2024-03" db="EMBL/GenBank/DDBJ databases">
        <title>WGS assembly of Saponaria officinalis var. Norfolk2.</title>
        <authorList>
            <person name="Jenkins J."/>
            <person name="Shu S."/>
            <person name="Grimwood J."/>
            <person name="Barry K."/>
            <person name="Goodstein D."/>
            <person name="Schmutz J."/>
            <person name="Leebens-Mack J."/>
            <person name="Osbourn A."/>
        </authorList>
    </citation>
    <scope>NUCLEOTIDE SEQUENCE [LARGE SCALE GENOMIC DNA]</scope>
    <source>
        <strain evidence="17">JIC</strain>
    </source>
</reference>
<dbReference type="CDD" id="cd18580">
    <property type="entry name" value="ABC_6TM_ABCC_D2"/>
    <property type="match status" value="1"/>
</dbReference>
<feature type="transmembrane region" description="Helical" evidence="14">
    <location>
        <begin position="309"/>
        <end position="335"/>
    </location>
</feature>
<feature type="transmembrane region" description="Helical" evidence="14">
    <location>
        <begin position="76"/>
        <end position="96"/>
    </location>
</feature>
<dbReference type="Gene3D" id="1.20.1560.10">
    <property type="entry name" value="ABC transporter type 1, transmembrane domain"/>
    <property type="match status" value="2"/>
</dbReference>
<dbReference type="PANTHER" id="PTHR24223">
    <property type="entry name" value="ATP-BINDING CASSETTE SUB-FAMILY C"/>
    <property type="match status" value="1"/>
</dbReference>
<dbReference type="CDD" id="cd18579">
    <property type="entry name" value="ABC_6TM_ABCC_D1"/>
    <property type="match status" value="1"/>
</dbReference>
<keyword evidence="7" id="KW-0547">Nucleotide-binding</keyword>
<dbReference type="FunFam" id="1.20.1560.10:FF:000002">
    <property type="entry name" value="ABC transporter C family member 5"/>
    <property type="match status" value="1"/>
</dbReference>
<dbReference type="EMBL" id="JBDFQZ010000014">
    <property type="protein sequence ID" value="KAK9666325.1"/>
    <property type="molecule type" value="Genomic_DNA"/>
</dbReference>
<dbReference type="Gene3D" id="3.40.50.300">
    <property type="entry name" value="P-loop containing nucleotide triphosphate hydrolases"/>
    <property type="match status" value="2"/>
</dbReference>
<feature type="transmembrane region" description="Helical" evidence="14">
    <location>
        <begin position="443"/>
        <end position="471"/>
    </location>
</feature>
<evidence type="ECO:0000256" key="14">
    <source>
        <dbReference type="SAM" id="Phobius"/>
    </source>
</evidence>
<organism evidence="17 18">
    <name type="scientific">Saponaria officinalis</name>
    <name type="common">Common soapwort</name>
    <name type="synonym">Lychnis saponaria</name>
    <dbReference type="NCBI Taxonomy" id="3572"/>
    <lineage>
        <taxon>Eukaryota</taxon>
        <taxon>Viridiplantae</taxon>
        <taxon>Streptophyta</taxon>
        <taxon>Embryophyta</taxon>
        <taxon>Tracheophyta</taxon>
        <taxon>Spermatophyta</taxon>
        <taxon>Magnoliopsida</taxon>
        <taxon>eudicotyledons</taxon>
        <taxon>Gunneridae</taxon>
        <taxon>Pentapetalae</taxon>
        <taxon>Caryophyllales</taxon>
        <taxon>Caryophyllaceae</taxon>
        <taxon>Caryophylleae</taxon>
        <taxon>Saponaria</taxon>
    </lineage>
</organism>
<evidence type="ECO:0000256" key="6">
    <source>
        <dbReference type="ARBA" id="ARBA00022737"/>
    </source>
</evidence>
<feature type="transmembrane region" description="Helical" evidence="14">
    <location>
        <begin position="7"/>
        <end position="26"/>
    </location>
</feature>
<evidence type="ECO:0000256" key="3">
    <source>
        <dbReference type="ARBA" id="ARBA00012191"/>
    </source>
</evidence>
<dbReference type="PROSITE" id="PS00211">
    <property type="entry name" value="ABC_TRANSPORTER_1"/>
    <property type="match status" value="1"/>
</dbReference>
<evidence type="ECO:0000256" key="9">
    <source>
        <dbReference type="ARBA" id="ARBA00022967"/>
    </source>
</evidence>
<dbReference type="InterPro" id="IPR027417">
    <property type="entry name" value="P-loop_NTPase"/>
</dbReference>
<name>A0AAW1GRV1_SAPOF</name>
<comment type="similarity">
    <text evidence="2">Belongs to the ABC transporter superfamily. ABCC family. Conjugate transporter (TC 3.A.1.208) subfamily.</text>
</comment>
<dbReference type="InterPro" id="IPR050173">
    <property type="entry name" value="ABC_transporter_C-like"/>
</dbReference>
<dbReference type="SMART" id="SM00382">
    <property type="entry name" value="AAA"/>
    <property type="match status" value="2"/>
</dbReference>
<dbReference type="InterPro" id="IPR044746">
    <property type="entry name" value="ABCC_6TM_D1"/>
</dbReference>
<feature type="transmembrane region" description="Helical" evidence="14">
    <location>
        <begin position="141"/>
        <end position="160"/>
    </location>
</feature>
<sequence length="1507" mass="169023">MDTKMMGISLNSFLFTFQQYPVFYLLKDPTFLRESSVFLHSILFFGLIIAFLCKFLQTNVNDHHKVKNFRYFKHVLFCSLALSLCNLILFVINYFYWYNSNWSNDKLFTLLDLTIRVLAYLMISIYLHTKFQHSNAVKFPVLLRIWWGFYLVLSIYSLVIDIIQCSKNNCSPIQVIVSDFVYVLSGVLFCYCGIFRKIIRVDSDVQHRLLNGNNYNHNNNNNNNNDDDDELGEKSGVLLNAGFFSTLTFTWVGSLITKGYKKTLDLEDVPPLSSRDDVEETYEIFKTSFDGYKDGSDKKVTTLRLVKSLVFIVWVDILWTGILCLLSTLASYVGPYLIETFVKYLNGTRIFENEGYVLVCAFFGAKLVESFTQRHWFFKLQVMGVRAKAVLIESIYKKALTLSGRSKQGQTSGEMINIMSVDAERIGDFTWYMHDPWMVVLQVVLALLLLYKCLGLASISALVATVVIMLFNYPLATLGEKYQGKLMESKDKRMKATSEILKNMRILKLQAWELKFLSKIIELRNAETGWLKKYLYANAVSAFLFWGTPTFVSVVTFGTCMIMGIPLESGKILSALATFRILQEPIYNLPDTISMIIQTKVSLDRIASYLSLDDLDPSNIERVPKDESDVAVEIRGGNFSWDPSTSIPTLSDINLRVNRGMRVAVCGTVGAGKSTLLSCILGEVPKITGVLRLSGSTAYVPQSPWIQSGKIVDNILFGQKMDDEKYDRVLEACSLKKDLEILSFGDQTIIGERGINLSGGQKQRIQIARALYQDADIYLFDDPFSAVDAHTGSHLFKECLLEMLKSKTIIYVTHQVEFLPTADLILVMKDGKVLQAGKYNDILSSGTDFMELVGAHEQALSAFDAIESGTTKPTVDVSFSDEKSSKNETSVNDRGKADDMGEPKAQLVQDEEREKGRVGFSVYWRYITTAYGGALVPFMLLFQLLFQILQILSNYWMAWATPVSADAKPAVDAKTLLFVYSGLAIGSAFCIFARASILVAAAYKTATLLFSKMHSCIFRAPMSFFDSTPSGRILNRASTDQSAIDMTIPYQVCSFAISLIQLLGIIVVMSQVAWQVFVIFIPITAICLWYQQYYIPSARELSRLVGVTKAPVIQHFAETISGATTIRSFNQESRFCQTSVELINGYSRPKFYSAAAMEWLCIRLDLLSLITFASSLIILISIPVGLIDPGFAGLSVTYGLNLNMLQGWFIWNLCNMENKIISVERVLQYTSISSEPPLIVEENRPDPSWPSHGELEIQDLKVQYAPHMPLVLKGITCTFQGGKKTGIVGRTGSGKSTLIQALFRIVEPAAGQILLDGINICSVGLHDLRSRLSIIPQDPTMFEGTVRSNLDPLEEYSDDQIWEALDKCQLGDEVRKKDGKLDSIVSENGENWSMGQRQLVCLGRVLLKRSKVLVLDEATASVDTATDNLIQQTLREHFSDSTVIIIAHRITSVIDSDMVVLLCHGLVEECDTPLRLLDDKSSSFSKLVAEYATRGNSRVEDVVSSSQ</sequence>